<keyword evidence="1" id="KW-0812">Transmembrane</keyword>
<sequence length="253" mass="29368">MSLLASKSPWYATGKSLGLLYLFLLTGLFLDSYHFVKITAHAQWFANAAMFIVTGIVFFNVTKRNREQMITAILIAIIGEYLFSIVLGMYTYRLENVPHYVPPGHALVYISVLYFSKASSITKHKISLEKIFTIFIFIYASVFLIFKNDVFGFVMTVATLFILRNKPRERLFYLTMYITVAVLEIIGTNYLCWKWPSTAWGVFDFLPSYNPPSGISFFYFGLDLGSLWLYKQRHKLAWLRMKNIRKIRSKSVN</sequence>
<proteinExistence type="predicted"/>
<feature type="transmembrane region" description="Helical" evidence="1">
    <location>
        <begin position="211"/>
        <end position="230"/>
    </location>
</feature>
<keyword evidence="1" id="KW-0472">Membrane</keyword>
<feature type="transmembrane region" description="Helical" evidence="1">
    <location>
        <begin position="12"/>
        <end position="30"/>
    </location>
</feature>
<protein>
    <submittedName>
        <fullName evidence="2">Uncharacterized protein</fullName>
    </submittedName>
</protein>
<reference evidence="3" key="1">
    <citation type="journal article" date="2019" name="Int. J. Syst. Evol. Microbiol.">
        <title>The Global Catalogue of Microorganisms (GCM) 10K type strain sequencing project: providing services to taxonomists for standard genome sequencing and annotation.</title>
        <authorList>
            <consortium name="The Broad Institute Genomics Platform"/>
            <consortium name="The Broad Institute Genome Sequencing Center for Infectious Disease"/>
            <person name="Wu L."/>
            <person name="Ma J."/>
        </authorList>
    </citation>
    <scope>NUCLEOTIDE SEQUENCE [LARGE SCALE GENOMIC DNA]</scope>
    <source>
        <strain evidence="3">CECT 8655</strain>
    </source>
</reference>
<feature type="transmembrane region" description="Helical" evidence="1">
    <location>
        <begin position="69"/>
        <end position="91"/>
    </location>
</feature>
<accession>A0ABV8R644</accession>
<comment type="caution">
    <text evidence="2">The sequence shown here is derived from an EMBL/GenBank/DDBJ whole genome shotgun (WGS) entry which is preliminary data.</text>
</comment>
<dbReference type="Proteomes" id="UP001595826">
    <property type="component" value="Unassembled WGS sequence"/>
</dbReference>
<evidence type="ECO:0000313" key="2">
    <source>
        <dbReference type="EMBL" id="MFC4267452.1"/>
    </source>
</evidence>
<feature type="transmembrane region" description="Helical" evidence="1">
    <location>
        <begin position="172"/>
        <end position="191"/>
    </location>
</feature>
<feature type="transmembrane region" description="Helical" evidence="1">
    <location>
        <begin position="42"/>
        <end position="62"/>
    </location>
</feature>
<feature type="transmembrane region" description="Helical" evidence="1">
    <location>
        <begin position="127"/>
        <end position="144"/>
    </location>
</feature>
<organism evidence="2 3">
    <name type="scientific">Polaribacter marinivivus</name>
    <dbReference type="NCBI Taxonomy" id="1524260"/>
    <lineage>
        <taxon>Bacteria</taxon>
        <taxon>Pseudomonadati</taxon>
        <taxon>Bacteroidota</taxon>
        <taxon>Flavobacteriia</taxon>
        <taxon>Flavobacteriales</taxon>
        <taxon>Flavobacteriaceae</taxon>
    </lineage>
</organism>
<dbReference type="RefSeq" id="WP_377407353.1">
    <property type="nucleotide sequence ID" value="NZ_JBHSCY010000001.1"/>
</dbReference>
<keyword evidence="3" id="KW-1185">Reference proteome</keyword>
<name>A0ABV8R644_9FLAO</name>
<gene>
    <name evidence="2" type="ORF">ACFOWD_00925</name>
</gene>
<evidence type="ECO:0000313" key="3">
    <source>
        <dbReference type="Proteomes" id="UP001595826"/>
    </source>
</evidence>
<keyword evidence="1" id="KW-1133">Transmembrane helix</keyword>
<evidence type="ECO:0000256" key="1">
    <source>
        <dbReference type="SAM" id="Phobius"/>
    </source>
</evidence>
<dbReference type="EMBL" id="JBHSCY010000001">
    <property type="protein sequence ID" value="MFC4267452.1"/>
    <property type="molecule type" value="Genomic_DNA"/>
</dbReference>